<evidence type="ECO:0000256" key="1">
    <source>
        <dbReference type="SAM" id="MobiDB-lite"/>
    </source>
</evidence>
<dbReference type="Proteomes" id="UP001221898">
    <property type="component" value="Unassembled WGS sequence"/>
</dbReference>
<accession>A0AAD7WQI4</accession>
<feature type="compositionally biased region" description="Basic and acidic residues" evidence="1">
    <location>
        <begin position="27"/>
        <end position="38"/>
    </location>
</feature>
<name>A0AAD7WQI4_9TELE</name>
<reference evidence="2" key="1">
    <citation type="journal article" date="2023" name="Science">
        <title>Genome structures resolve the early diversification of teleost fishes.</title>
        <authorList>
            <person name="Parey E."/>
            <person name="Louis A."/>
            <person name="Montfort J."/>
            <person name="Bouchez O."/>
            <person name="Roques C."/>
            <person name="Iampietro C."/>
            <person name="Lluch J."/>
            <person name="Castinel A."/>
            <person name="Donnadieu C."/>
            <person name="Desvignes T."/>
            <person name="Floi Bucao C."/>
            <person name="Jouanno E."/>
            <person name="Wen M."/>
            <person name="Mejri S."/>
            <person name="Dirks R."/>
            <person name="Jansen H."/>
            <person name="Henkel C."/>
            <person name="Chen W.J."/>
            <person name="Zahm M."/>
            <person name="Cabau C."/>
            <person name="Klopp C."/>
            <person name="Thompson A.W."/>
            <person name="Robinson-Rechavi M."/>
            <person name="Braasch I."/>
            <person name="Lecointre G."/>
            <person name="Bobe J."/>
            <person name="Postlethwait J.H."/>
            <person name="Berthelot C."/>
            <person name="Roest Crollius H."/>
            <person name="Guiguen Y."/>
        </authorList>
    </citation>
    <scope>NUCLEOTIDE SEQUENCE</scope>
    <source>
        <strain evidence="2">NC1722</strain>
    </source>
</reference>
<sequence length="79" mass="8447">MGVSCSPRSGDETDITGVGRGTPGRNDAPDHSDNRGDDCWQTCGDGRTSDEGGRLETVAEPATVEQLPWRRVHRPLVGV</sequence>
<evidence type="ECO:0000313" key="2">
    <source>
        <dbReference type="EMBL" id="KAJ8405298.1"/>
    </source>
</evidence>
<gene>
    <name evidence="2" type="ORF">AAFF_G00322890</name>
</gene>
<organism evidence="2 3">
    <name type="scientific">Aldrovandia affinis</name>
    <dbReference type="NCBI Taxonomy" id="143900"/>
    <lineage>
        <taxon>Eukaryota</taxon>
        <taxon>Metazoa</taxon>
        <taxon>Chordata</taxon>
        <taxon>Craniata</taxon>
        <taxon>Vertebrata</taxon>
        <taxon>Euteleostomi</taxon>
        <taxon>Actinopterygii</taxon>
        <taxon>Neopterygii</taxon>
        <taxon>Teleostei</taxon>
        <taxon>Notacanthiformes</taxon>
        <taxon>Halosauridae</taxon>
        <taxon>Aldrovandia</taxon>
    </lineage>
</organism>
<dbReference type="AlphaFoldDB" id="A0AAD7WQI4"/>
<dbReference type="EMBL" id="JAINUG010000049">
    <property type="protein sequence ID" value="KAJ8405298.1"/>
    <property type="molecule type" value="Genomic_DNA"/>
</dbReference>
<keyword evidence="3" id="KW-1185">Reference proteome</keyword>
<protein>
    <submittedName>
        <fullName evidence="2">Uncharacterized protein</fullName>
    </submittedName>
</protein>
<comment type="caution">
    <text evidence="2">The sequence shown here is derived from an EMBL/GenBank/DDBJ whole genome shotgun (WGS) entry which is preliminary data.</text>
</comment>
<feature type="region of interest" description="Disordered" evidence="1">
    <location>
        <begin position="1"/>
        <end position="55"/>
    </location>
</feature>
<evidence type="ECO:0000313" key="3">
    <source>
        <dbReference type="Proteomes" id="UP001221898"/>
    </source>
</evidence>
<proteinExistence type="predicted"/>